<feature type="domain" description="PDZ" evidence="8">
    <location>
        <begin position="90"/>
        <end position="158"/>
    </location>
</feature>
<dbReference type="NCBIfam" id="TIGR00225">
    <property type="entry name" value="prc"/>
    <property type="match status" value="1"/>
</dbReference>
<evidence type="ECO:0000313" key="10">
    <source>
        <dbReference type="Proteomes" id="UP000809431"/>
    </source>
</evidence>
<proteinExistence type="inferred from homology"/>
<dbReference type="Proteomes" id="UP000809431">
    <property type="component" value="Unassembled WGS sequence"/>
</dbReference>
<dbReference type="EMBL" id="JAESND010000006">
    <property type="protein sequence ID" value="MBM3116660.1"/>
    <property type="molecule type" value="Genomic_DNA"/>
</dbReference>
<comment type="similarity">
    <text evidence="1 5">Belongs to the peptidase S41A family.</text>
</comment>
<dbReference type="Gene3D" id="3.90.226.10">
    <property type="entry name" value="2-enoyl-CoA Hydratase, Chain A, domain 1"/>
    <property type="match status" value="1"/>
</dbReference>
<evidence type="ECO:0000256" key="7">
    <source>
        <dbReference type="SAM" id="SignalP"/>
    </source>
</evidence>
<dbReference type="SMART" id="SM00228">
    <property type="entry name" value="PDZ"/>
    <property type="match status" value="1"/>
</dbReference>
<feature type="chain" id="PRO_5045247530" evidence="7">
    <location>
        <begin position="30"/>
        <end position="485"/>
    </location>
</feature>
<sequence>MKQKLQKLGLLCVGAGVGVAVSLSFNAVADKDANTNPLPIDELRAFSTVFGLVKQNYVEPVDDKKLISEAIKGMVSGLDPHSTYLDAKDFKDLQETTQGEFGGLGLEVNMEDGLVRIVSPIEDTPADKAGIKAGDYIAKIDDTQVQGMSLTDAVNKMRGKAGSSVTLTILRKGEAKPLVLTLKRAVIQVQSVKFKLAEPDYGYIRVTQFQERTTETLAKAIETLYKDNKAPLKGIVLDLRNDPGGLLNSAVGVSAAFLPKGSLVVYTEGRTADAKIRLTADRENYLRPGNKGDYLASLPKDIKNVPLVVLVNGGSASASEIVAGALQDHKRALVVGTQSFGKGSVQTILPVDATSAVKLTTARYYTPNGRSIQAKGITPDIEIEEATLNGREDNGLRVRESDLEHHLNNPNDKDGKGEASKPKAVIRPKTPLPKVDASEPDADSPRELVSKKDYQLQQAFNVLKVQQLLQQKDQPKADPAKPKAK</sequence>
<name>A0ABS2BMJ0_9NEIS</name>
<keyword evidence="7" id="KW-0732">Signal</keyword>
<dbReference type="PANTHER" id="PTHR32060">
    <property type="entry name" value="TAIL-SPECIFIC PROTEASE"/>
    <property type="match status" value="1"/>
</dbReference>
<evidence type="ECO:0000256" key="4">
    <source>
        <dbReference type="ARBA" id="ARBA00022825"/>
    </source>
</evidence>
<dbReference type="InterPro" id="IPR004447">
    <property type="entry name" value="Peptidase_S41A"/>
</dbReference>
<keyword evidence="2 5" id="KW-0645">Protease</keyword>
<dbReference type="Gene3D" id="2.30.42.10">
    <property type="match status" value="1"/>
</dbReference>
<evidence type="ECO:0000256" key="2">
    <source>
        <dbReference type="ARBA" id="ARBA00022670"/>
    </source>
</evidence>
<comment type="caution">
    <text evidence="9">The sequence shown here is derived from an EMBL/GenBank/DDBJ whole genome shotgun (WGS) entry which is preliminary data.</text>
</comment>
<dbReference type="Pfam" id="PF13180">
    <property type="entry name" value="PDZ_2"/>
    <property type="match status" value="1"/>
</dbReference>
<protein>
    <submittedName>
        <fullName evidence="9">S41 family peptidase</fullName>
    </submittedName>
</protein>
<evidence type="ECO:0000256" key="5">
    <source>
        <dbReference type="RuleBase" id="RU004404"/>
    </source>
</evidence>
<dbReference type="PANTHER" id="PTHR32060:SF30">
    <property type="entry name" value="CARBOXY-TERMINAL PROCESSING PROTEASE CTPA"/>
    <property type="match status" value="1"/>
</dbReference>
<accession>A0ABS2BMJ0</accession>
<dbReference type="CDD" id="cd06782">
    <property type="entry name" value="cpPDZ_CPP-like"/>
    <property type="match status" value="1"/>
</dbReference>
<dbReference type="RefSeq" id="WP_203538902.1">
    <property type="nucleotide sequence ID" value="NZ_JAESND010000006.1"/>
</dbReference>
<evidence type="ECO:0000313" key="9">
    <source>
        <dbReference type="EMBL" id="MBM3116660.1"/>
    </source>
</evidence>
<dbReference type="Gene3D" id="3.30.750.44">
    <property type="match status" value="1"/>
</dbReference>
<keyword evidence="4 5" id="KW-0720">Serine protease</keyword>
<organism evidence="9 10">
    <name type="scientific">Jeongeupia naejangsanensis</name>
    <dbReference type="NCBI Taxonomy" id="613195"/>
    <lineage>
        <taxon>Bacteria</taxon>
        <taxon>Pseudomonadati</taxon>
        <taxon>Pseudomonadota</taxon>
        <taxon>Betaproteobacteria</taxon>
        <taxon>Neisseriales</taxon>
        <taxon>Chitinibacteraceae</taxon>
        <taxon>Jeongeupia</taxon>
    </lineage>
</organism>
<evidence type="ECO:0000256" key="6">
    <source>
        <dbReference type="SAM" id="MobiDB-lite"/>
    </source>
</evidence>
<keyword evidence="3 5" id="KW-0378">Hydrolase</keyword>
<dbReference type="SUPFAM" id="SSF50156">
    <property type="entry name" value="PDZ domain-like"/>
    <property type="match status" value="1"/>
</dbReference>
<evidence type="ECO:0000256" key="1">
    <source>
        <dbReference type="ARBA" id="ARBA00009179"/>
    </source>
</evidence>
<dbReference type="Pfam" id="PF22694">
    <property type="entry name" value="CtpB_N-like"/>
    <property type="match status" value="1"/>
</dbReference>
<dbReference type="CDD" id="cd07560">
    <property type="entry name" value="Peptidase_S41_CPP"/>
    <property type="match status" value="1"/>
</dbReference>
<feature type="compositionally biased region" description="Basic and acidic residues" evidence="6">
    <location>
        <begin position="405"/>
        <end position="421"/>
    </location>
</feature>
<dbReference type="InterPro" id="IPR001478">
    <property type="entry name" value="PDZ"/>
</dbReference>
<dbReference type="SUPFAM" id="SSF52096">
    <property type="entry name" value="ClpP/crotonase"/>
    <property type="match status" value="1"/>
</dbReference>
<keyword evidence="10" id="KW-1185">Reference proteome</keyword>
<feature type="region of interest" description="Disordered" evidence="6">
    <location>
        <begin position="405"/>
        <end position="452"/>
    </location>
</feature>
<reference evidence="9 10" key="1">
    <citation type="submission" date="2021-01" db="EMBL/GenBank/DDBJ databases">
        <title>Draft Genome Sequence and Polyhydroxyalkanoate Biosynthetic Potential of Jeongeupia naejangsanensis Type Strain DSM 24253.</title>
        <authorList>
            <person name="Turrini P."/>
            <person name="Artuso I."/>
            <person name="Lugli G.A."/>
            <person name="Frangipani E."/>
            <person name="Ventura M."/>
            <person name="Visca P."/>
        </authorList>
    </citation>
    <scope>NUCLEOTIDE SEQUENCE [LARGE SCALE GENOMIC DNA]</scope>
    <source>
        <strain evidence="9 10">DSM 24253</strain>
    </source>
</reference>
<dbReference type="InterPro" id="IPR029045">
    <property type="entry name" value="ClpP/crotonase-like_dom_sf"/>
</dbReference>
<evidence type="ECO:0000256" key="3">
    <source>
        <dbReference type="ARBA" id="ARBA00022801"/>
    </source>
</evidence>
<dbReference type="Pfam" id="PF03572">
    <property type="entry name" value="Peptidase_S41"/>
    <property type="match status" value="1"/>
</dbReference>
<dbReference type="PROSITE" id="PS50106">
    <property type="entry name" value="PDZ"/>
    <property type="match status" value="1"/>
</dbReference>
<dbReference type="InterPro" id="IPR005151">
    <property type="entry name" value="Tail-specific_protease"/>
</dbReference>
<evidence type="ECO:0000259" key="8">
    <source>
        <dbReference type="PROSITE" id="PS50106"/>
    </source>
</evidence>
<feature type="compositionally biased region" description="Basic and acidic residues" evidence="6">
    <location>
        <begin position="443"/>
        <end position="452"/>
    </location>
</feature>
<dbReference type="InterPro" id="IPR036034">
    <property type="entry name" value="PDZ_sf"/>
</dbReference>
<gene>
    <name evidence="9" type="ORF">JMJ54_12540</name>
</gene>
<dbReference type="InterPro" id="IPR055210">
    <property type="entry name" value="CtpA/B_N"/>
</dbReference>
<feature type="signal peptide" evidence="7">
    <location>
        <begin position="1"/>
        <end position="29"/>
    </location>
</feature>
<dbReference type="SMART" id="SM00245">
    <property type="entry name" value="TSPc"/>
    <property type="match status" value="1"/>
</dbReference>